<accession>A0A6A5YV78</accession>
<protein>
    <submittedName>
        <fullName evidence="2">Uncharacterized protein</fullName>
    </submittedName>
</protein>
<feature type="compositionally biased region" description="Polar residues" evidence="1">
    <location>
        <begin position="234"/>
        <end position="245"/>
    </location>
</feature>
<reference evidence="2" key="1">
    <citation type="journal article" date="2020" name="Stud. Mycol.">
        <title>101 Dothideomycetes genomes: a test case for predicting lifestyles and emergence of pathogens.</title>
        <authorList>
            <person name="Haridas S."/>
            <person name="Albert R."/>
            <person name="Binder M."/>
            <person name="Bloem J."/>
            <person name="Labutti K."/>
            <person name="Salamov A."/>
            <person name="Andreopoulos B."/>
            <person name="Baker S."/>
            <person name="Barry K."/>
            <person name="Bills G."/>
            <person name="Bluhm B."/>
            <person name="Cannon C."/>
            <person name="Castanera R."/>
            <person name="Culley D."/>
            <person name="Daum C."/>
            <person name="Ezra D."/>
            <person name="Gonzalez J."/>
            <person name="Henrissat B."/>
            <person name="Kuo A."/>
            <person name="Liang C."/>
            <person name="Lipzen A."/>
            <person name="Lutzoni F."/>
            <person name="Magnuson J."/>
            <person name="Mondo S."/>
            <person name="Nolan M."/>
            <person name="Ohm R."/>
            <person name="Pangilinan J."/>
            <person name="Park H.-J."/>
            <person name="Ramirez L."/>
            <person name="Alfaro M."/>
            <person name="Sun H."/>
            <person name="Tritt A."/>
            <person name="Yoshinaga Y."/>
            <person name="Zwiers L.-H."/>
            <person name="Turgeon B."/>
            <person name="Goodwin S."/>
            <person name="Spatafora J."/>
            <person name="Crous P."/>
            <person name="Grigoriev I."/>
        </authorList>
    </citation>
    <scope>NUCLEOTIDE SEQUENCE</scope>
    <source>
        <strain evidence="2">CBS 627.86</strain>
    </source>
</reference>
<feature type="region of interest" description="Disordered" evidence="1">
    <location>
        <begin position="323"/>
        <end position="376"/>
    </location>
</feature>
<evidence type="ECO:0000256" key="1">
    <source>
        <dbReference type="SAM" id="MobiDB-lite"/>
    </source>
</evidence>
<evidence type="ECO:0000313" key="2">
    <source>
        <dbReference type="EMBL" id="KAF2110896.1"/>
    </source>
</evidence>
<sequence>MMNAHNTRILLSQEVASIHLDADMDGSPTPRNRCAASRARYDDEDLDIYMQRARVILERAREELGLTPAAHCSVCSTLGPDTKLCDCYMVTTLVSYKMSQSNKRQGPMMKSTVASAPAPAPRPFGDHGPPLDWAPFVASPAPPFLHQSDNVIDPFAPARQHHQASSVASYTPFPDTDFAAASYPSGPSSYEGFVTGENTHNTTLPNDDHDGIFLDLIEQHRLHPANPESVDAADTSQCGQRTSEQPPRPYNGVGPDFPQVFRGVKGHDPSESLLLGVRTEFDSQRHILLRGEALMPGMDDAQLSVGEGHEPSVMTAEGLDAQHAASHHNQQVENERNLSAFDTSVMPRELPDSFEGLYEIEDEDDNEEEESQQQEM</sequence>
<organism evidence="2 3">
    <name type="scientific">Lophiotrema nucula</name>
    <dbReference type="NCBI Taxonomy" id="690887"/>
    <lineage>
        <taxon>Eukaryota</taxon>
        <taxon>Fungi</taxon>
        <taxon>Dikarya</taxon>
        <taxon>Ascomycota</taxon>
        <taxon>Pezizomycotina</taxon>
        <taxon>Dothideomycetes</taxon>
        <taxon>Pleosporomycetidae</taxon>
        <taxon>Pleosporales</taxon>
        <taxon>Lophiotremataceae</taxon>
        <taxon>Lophiotrema</taxon>
    </lineage>
</organism>
<feature type="compositionally biased region" description="Acidic residues" evidence="1">
    <location>
        <begin position="358"/>
        <end position="376"/>
    </location>
</feature>
<dbReference type="AlphaFoldDB" id="A0A6A5YV78"/>
<proteinExistence type="predicted"/>
<feature type="region of interest" description="Disordered" evidence="1">
    <location>
        <begin position="226"/>
        <end position="255"/>
    </location>
</feature>
<keyword evidence="3" id="KW-1185">Reference proteome</keyword>
<dbReference type="Proteomes" id="UP000799770">
    <property type="component" value="Unassembled WGS sequence"/>
</dbReference>
<gene>
    <name evidence="2" type="ORF">BDV96DRAFT_650503</name>
</gene>
<evidence type="ECO:0000313" key="3">
    <source>
        <dbReference type="Proteomes" id="UP000799770"/>
    </source>
</evidence>
<dbReference type="EMBL" id="ML977336">
    <property type="protein sequence ID" value="KAF2110896.1"/>
    <property type="molecule type" value="Genomic_DNA"/>
</dbReference>
<name>A0A6A5YV78_9PLEO</name>